<keyword evidence="4" id="KW-0378">Hydrolase</keyword>
<evidence type="ECO:0000313" key="8">
    <source>
        <dbReference type="EMBL" id="KAJ1959725.1"/>
    </source>
</evidence>
<dbReference type="Gene3D" id="3.90.230.10">
    <property type="entry name" value="Creatinase/methionine aminopeptidase superfamily"/>
    <property type="match status" value="1"/>
</dbReference>
<comment type="cofactor">
    <cofactor evidence="1">
        <name>Mn(2+)</name>
        <dbReference type="ChEBI" id="CHEBI:29035"/>
    </cofactor>
</comment>
<dbReference type="Proteomes" id="UP001150925">
    <property type="component" value="Unassembled WGS sequence"/>
</dbReference>
<dbReference type="Pfam" id="PF00557">
    <property type="entry name" value="Peptidase_M24"/>
    <property type="match status" value="1"/>
</dbReference>
<dbReference type="InterPro" id="IPR000994">
    <property type="entry name" value="Pept_M24"/>
</dbReference>
<evidence type="ECO:0000256" key="1">
    <source>
        <dbReference type="ARBA" id="ARBA00001936"/>
    </source>
</evidence>
<keyword evidence="9" id="KW-1185">Reference proteome</keyword>
<evidence type="ECO:0000256" key="4">
    <source>
        <dbReference type="ARBA" id="ARBA00022801"/>
    </source>
</evidence>
<evidence type="ECO:0000259" key="7">
    <source>
        <dbReference type="Pfam" id="PF00557"/>
    </source>
</evidence>
<dbReference type="GO" id="GO:0006508">
    <property type="term" value="P:proteolysis"/>
    <property type="evidence" value="ECO:0007669"/>
    <property type="project" value="TreeGrafter"/>
</dbReference>
<dbReference type="InterPro" id="IPR001131">
    <property type="entry name" value="Peptidase_M24B_aminopep-P_CS"/>
</dbReference>
<gene>
    <name evidence="8" type="ORF">IWQ62_004502</name>
</gene>
<feature type="domain" description="Peptidase M24" evidence="7">
    <location>
        <begin position="2"/>
        <end position="221"/>
    </location>
</feature>
<evidence type="ECO:0000256" key="3">
    <source>
        <dbReference type="ARBA" id="ARBA00022723"/>
    </source>
</evidence>
<dbReference type="OrthoDB" id="10261878at2759"/>
<evidence type="ECO:0000256" key="2">
    <source>
        <dbReference type="ARBA" id="ARBA00008766"/>
    </source>
</evidence>
<reference evidence="8" key="1">
    <citation type="submission" date="2022-07" db="EMBL/GenBank/DDBJ databases">
        <title>Phylogenomic reconstructions and comparative analyses of Kickxellomycotina fungi.</title>
        <authorList>
            <person name="Reynolds N.K."/>
            <person name="Stajich J.E."/>
            <person name="Barry K."/>
            <person name="Grigoriev I.V."/>
            <person name="Crous P."/>
            <person name="Smith M.E."/>
        </authorList>
    </citation>
    <scope>NUCLEOTIDE SEQUENCE</scope>
    <source>
        <strain evidence="8">RSA 1196</strain>
    </source>
</reference>
<evidence type="ECO:0000256" key="5">
    <source>
        <dbReference type="ARBA" id="ARBA00023211"/>
    </source>
</evidence>
<evidence type="ECO:0000256" key="6">
    <source>
        <dbReference type="RuleBase" id="RU000590"/>
    </source>
</evidence>
<sequence>RGGVHQAYGGIVGRGTNAAILHYTKNDAEINRNSDVVLVDAGCEYRDYASDITRVFPVGLKFTEEARAIYQLVLDMQKGALNAIKVGVEWEDIHRLANRICGQGLIDLGILRGSLQDVLDRQLPAVFFPHGLGHSIGLDVHDVAGYPEGVPRISEPGLRNLRMRRKLQAGMVVTVEPGCYFVSALLRQALADPEQAPWIDQAVLEKYIPVGGVRIEDSVVVLENGIDNLTTAPKEIAEVEAIRQKASAQ</sequence>
<comment type="similarity">
    <text evidence="2 6">Belongs to the peptidase M24B family.</text>
</comment>
<name>A0A9W8AKQ2_9FUNG</name>
<dbReference type="GO" id="GO:0008233">
    <property type="term" value="F:peptidase activity"/>
    <property type="evidence" value="ECO:0007669"/>
    <property type="project" value="TreeGrafter"/>
</dbReference>
<dbReference type="GO" id="GO:0046872">
    <property type="term" value="F:metal ion binding"/>
    <property type="evidence" value="ECO:0007669"/>
    <property type="project" value="UniProtKB-KW"/>
</dbReference>
<dbReference type="PANTHER" id="PTHR43226:SF1">
    <property type="entry name" value="XAA-PRO DIPEPTIDASE"/>
    <property type="match status" value="1"/>
</dbReference>
<dbReference type="AlphaFoldDB" id="A0A9W8AKQ2"/>
<dbReference type="InterPro" id="IPR036005">
    <property type="entry name" value="Creatinase/aminopeptidase-like"/>
</dbReference>
<dbReference type="PANTHER" id="PTHR43226">
    <property type="entry name" value="XAA-PRO AMINOPEPTIDASE 3"/>
    <property type="match status" value="1"/>
</dbReference>
<evidence type="ECO:0000313" key="9">
    <source>
        <dbReference type="Proteomes" id="UP001150925"/>
    </source>
</evidence>
<accession>A0A9W8AKQ2</accession>
<dbReference type="InterPro" id="IPR052433">
    <property type="entry name" value="X-Pro_dipept-like"/>
</dbReference>
<keyword evidence="5" id="KW-0464">Manganese</keyword>
<organism evidence="8 9">
    <name type="scientific">Dispira parvispora</name>
    <dbReference type="NCBI Taxonomy" id="1520584"/>
    <lineage>
        <taxon>Eukaryota</taxon>
        <taxon>Fungi</taxon>
        <taxon>Fungi incertae sedis</taxon>
        <taxon>Zoopagomycota</taxon>
        <taxon>Kickxellomycotina</taxon>
        <taxon>Dimargaritomycetes</taxon>
        <taxon>Dimargaritales</taxon>
        <taxon>Dimargaritaceae</taxon>
        <taxon>Dispira</taxon>
    </lineage>
</organism>
<dbReference type="PROSITE" id="PS00491">
    <property type="entry name" value="PROLINE_PEPTIDASE"/>
    <property type="match status" value="1"/>
</dbReference>
<dbReference type="EMBL" id="JANBPY010001513">
    <property type="protein sequence ID" value="KAJ1959725.1"/>
    <property type="molecule type" value="Genomic_DNA"/>
</dbReference>
<feature type="non-terminal residue" evidence="8">
    <location>
        <position position="1"/>
    </location>
</feature>
<keyword evidence="3 6" id="KW-0479">Metal-binding</keyword>
<proteinExistence type="inferred from homology"/>
<protein>
    <recommendedName>
        <fullName evidence="7">Peptidase M24 domain-containing protein</fullName>
    </recommendedName>
</protein>
<comment type="caution">
    <text evidence="8">The sequence shown here is derived from an EMBL/GenBank/DDBJ whole genome shotgun (WGS) entry which is preliminary data.</text>
</comment>
<dbReference type="SUPFAM" id="SSF55920">
    <property type="entry name" value="Creatinase/aminopeptidase"/>
    <property type="match status" value="1"/>
</dbReference>